<evidence type="ECO:0008006" key="3">
    <source>
        <dbReference type="Google" id="ProtNLM"/>
    </source>
</evidence>
<sequence length="76" mass="9069">MNQSKIKCNQCGHTSTKHLDQKEHLRQLHYQCPNCKETLNDYLSEHISSRSKSKDLINRSWYNDMYGDFDGYQIPF</sequence>
<comment type="caution">
    <text evidence="1">The sequence shown here is derived from an EMBL/GenBank/DDBJ whole genome shotgun (WGS) entry which is preliminary data.</text>
</comment>
<name>A0A2A2H8G3_METBR</name>
<protein>
    <recommendedName>
        <fullName evidence="3">C2H2-type domain-containing protein</fullName>
    </recommendedName>
</protein>
<reference evidence="1 2" key="1">
    <citation type="journal article" date="2017" name="BMC Genomics">
        <title>Genomic analysis of methanogenic archaea reveals a shift towards energy conservation.</title>
        <authorList>
            <person name="Gilmore S.P."/>
            <person name="Henske J.K."/>
            <person name="Sexton J.A."/>
            <person name="Solomon K.V."/>
            <person name="Seppala S."/>
            <person name="Yoo J.I."/>
            <person name="Huyett L.M."/>
            <person name="Pressman A."/>
            <person name="Cogan J.Z."/>
            <person name="Kivenson V."/>
            <person name="Peng X."/>
            <person name="Tan Y."/>
            <person name="Valentine D.L."/>
            <person name="O'Malley M.A."/>
        </authorList>
    </citation>
    <scope>NUCLEOTIDE SEQUENCE [LARGE SCALE GENOMIC DNA]</scope>
    <source>
        <strain evidence="1 2">M.o.H.</strain>
    </source>
</reference>
<dbReference type="Proteomes" id="UP000217784">
    <property type="component" value="Unassembled WGS sequence"/>
</dbReference>
<organism evidence="1 2">
    <name type="scientific">Methanobacterium bryantii</name>
    <dbReference type="NCBI Taxonomy" id="2161"/>
    <lineage>
        <taxon>Archaea</taxon>
        <taxon>Methanobacteriati</taxon>
        <taxon>Methanobacteriota</taxon>
        <taxon>Methanomada group</taxon>
        <taxon>Methanobacteria</taxon>
        <taxon>Methanobacteriales</taxon>
        <taxon>Methanobacteriaceae</taxon>
        <taxon>Methanobacterium</taxon>
    </lineage>
</organism>
<accession>A0A2A2H8G3</accession>
<evidence type="ECO:0000313" key="2">
    <source>
        <dbReference type="Proteomes" id="UP000217784"/>
    </source>
</evidence>
<keyword evidence="2" id="KW-1185">Reference proteome</keyword>
<dbReference type="RefSeq" id="WP_069583087.1">
    <property type="nucleotide sequence ID" value="NZ_LMVM01000002.1"/>
</dbReference>
<dbReference type="EMBL" id="LMVM01000002">
    <property type="protein sequence ID" value="PAV05741.1"/>
    <property type="molecule type" value="Genomic_DNA"/>
</dbReference>
<gene>
    <name evidence="1" type="ORF">ASJ80_08390</name>
</gene>
<dbReference type="AlphaFoldDB" id="A0A2A2H8G3"/>
<proteinExistence type="predicted"/>
<evidence type="ECO:0000313" key="1">
    <source>
        <dbReference type="EMBL" id="PAV05741.1"/>
    </source>
</evidence>